<evidence type="ECO:0000256" key="1">
    <source>
        <dbReference type="ARBA" id="ARBA00022801"/>
    </source>
</evidence>
<evidence type="ECO:0000313" key="2">
    <source>
        <dbReference type="EMBL" id="KKL65631.1"/>
    </source>
</evidence>
<dbReference type="PANTHER" id="PTHR39181">
    <property type="entry name" value="TYROSINE-PROTEIN PHOSPHATASE YWQE"/>
    <property type="match status" value="1"/>
</dbReference>
<evidence type="ECO:0008006" key="3">
    <source>
        <dbReference type="Google" id="ProtNLM"/>
    </source>
</evidence>
<dbReference type="Gene3D" id="3.20.20.140">
    <property type="entry name" value="Metal-dependent hydrolases"/>
    <property type="match status" value="1"/>
</dbReference>
<dbReference type="InterPro" id="IPR016195">
    <property type="entry name" value="Pol/histidinol_Pase-like"/>
</dbReference>
<sequence>WKLKPKDICDQVDVLNKCLKEENIPLTVAPGMEVALDTGILTLIDQNCLLPLGHSKYVLIEVPFQRLPLGWNQILFTLQLRGFQILLAHPERCDHLMKKRAFFDDMIYSGVYLQVEWGSFLGHHGPEVKSQAEYLAQKGYVHCLATDSHNARSRHAGYVEDAARVVELQVGRENLELLGRKNPARVLKDVPLEAMVDYESPAGAKRKKRWQF</sequence>
<dbReference type="PANTHER" id="PTHR39181:SF1">
    <property type="entry name" value="TYROSINE-PROTEIN PHOSPHATASE YWQE"/>
    <property type="match status" value="1"/>
</dbReference>
<feature type="non-terminal residue" evidence="2">
    <location>
        <position position="1"/>
    </location>
</feature>
<dbReference type="Pfam" id="PF19567">
    <property type="entry name" value="CpsB_CapC"/>
    <property type="match status" value="1"/>
</dbReference>
<protein>
    <recommendedName>
        <fullName evidence="3">Protein-tyrosine-phosphatase</fullName>
    </recommendedName>
</protein>
<keyword evidence="1" id="KW-0378">Hydrolase</keyword>
<dbReference type="GO" id="GO:0030145">
    <property type="term" value="F:manganese ion binding"/>
    <property type="evidence" value="ECO:0007669"/>
    <property type="project" value="InterPro"/>
</dbReference>
<dbReference type="GO" id="GO:0004725">
    <property type="term" value="F:protein tyrosine phosphatase activity"/>
    <property type="evidence" value="ECO:0007669"/>
    <property type="project" value="InterPro"/>
</dbReference>
<accession>A0A0F9EH57</accession>
<gene>
    <name evidence="2" type="ORF">LCGC14_2153030</name>
</gene>
<dbReference type="AlphaFoldDB" id="A0A0F9EH57"/>
<dbReference type="InterPro" id="IPR016667">
    <property type="entry name" value="Caps_polysacc_synth_CpsB/CapC"/>
</dbReference>
<dbReference type="SUPFAM" id="SSF89550">
    <property type="entry name" value="PHP domain-like"/>
    <property type="match status" value="1"/>
</dbReference>
<reference evidence="2" key="1">
    <citation type="journal article" date="2015" name="Nature">
        <title>Complex archaea that bridge the gap between prokaryotes and eukaryotes.</title>
        <authorList>
            <person name="Spang A."/>
            <person name="Saw J.H."/>
            <person name="Jorgensen S.L."/>
            <person name="Zaremba-Niedzwiedzka K."/>
            <person name="Martijn J."/>
            <person name="Lind A.E."/>
            <person name="van Eijk R."/>
            <person name="Schleper C."/>
            <person name="Guy L."/>
            <person name="Ettema T.J."/>
        </authorList>
    </citation>
    <scope>NUCLEOTIDE SEQUENCE</scope>
</reference>
<dbReference type="EMBL" id="LAZR01027471">
    <property type="protein sequence ID" value="KKL65631.1"/>
    <property type="molecule type" value="Genomic_DNA"/>
</dbReference>
<comment type="caution">
    <text evidence="2">The sequence shown here is derived from an EMBL/GenBank/DDBJ whole genome shotgun (WGS) entry which is preliminary data.</text>
</comment>
<dbReference type="PIRSF" id="PIRSF016557">
    <property type="entry name" value="Caps_synth_CpsB"/>
    <property type="match status" value="1"/>
</dbReference>
<name>A0A0F9EH57_9ZZZZ</name>
<organism evidence="2">
    <name type="scientific">marine sediment metagenome</name>
    <dbReference type="NCBI Taxonomy" id="412755"/>
    <lineage>
        <taxon>unclassified sequences</taxon>
        <taxon>metagenomes</taxon>
        <taxon>ecological metagenomes</taxon>
    </lineage>
</organism>
<proteinExistence type="predicted"/>